<dbReference type="InterPro" id="IPR053208">
    <property type="entry name" value="GMC_Oxidoreductase_CD"/>
</dbReference>
<dbReference type="EMBL" id="LUFC02000177">
    <property type="protein sequence ID" value="KAF4500673.1"/>
    <property type="molecule type" value="Genomic_DNA"/>
</dbReference>
<evidence type="ECO:0000256" key="5">
    <source>
        <dbReference type="ARBA" id="ARBA00023002"/>
    </source>
</evidence>
<evidence type="ECO:0000256" key="10">
    <source>
        <dbReference type="RuleBase" id="RU003968"/>
    </source>
</evidence>
<evidence type="ECO:0000259" key="11">
    <source>
        <dbReference type="PROSITE" id="PS00623"/>
    </source>
</evidence>
<keyword evidence="5" id="KW-0560">Oxidoreductase</keyword>
<dbReference type="InterPro" id="IPR002401">
    <property type="entry name" value="Cyt_P450_E_grp-I"/>
</dbReference>
<dbReference type="InterPro" id="IPR036396">
    <property type="entry name" value="Cyt_P450_sf"/>
</dbReference>
<dbReference type="Pfam" id="PF00732">
    <property type="entry name" value="GMC_oxred_N"/>
    <property type="match status" value="1"/>
</dbReference>
<feature type="domain" description="Glucose-methanol-choline oxidoreductase N-terminal" evidence="11">
    <location>
        <begin position="649"/>
        <end position="672"/>
    </location>
</feature>
<dbReference type="Pfam" id="PF00067">
    <property type="entry name" value="p450"/>
    <property type="match status" value="1"/>
</dbReference>
<dbReference type="InterPro" id="IPR001128">
    <property type="entry name" value="Cyt_P450"/>
</dbReference>
<accession>A0A9P5BG61</accession>
<dbReference type="GO" id="GO:0016614">
    <property type="term" value="F:oxidoreductase activity, acting on CH-OH group of donors"/>
    <property type="evidence" value="ECO:0007669"/>
    <property type="project" value="InterPro"/>
</dbReference>
<proteinExistence type="inferred from homology"/>
<dbReference type="OrthoDB" id="1055148at2759"/>
<dbReference type="GO" id="GO:0050660">
    <property type="term" value="F:flavin adenine dinucleotide binding"/>
    <property type="evidence" value="ECO:0007669"/>
    <property type="project" value="InterPro"/>
</dbReference>
<dbReference type="Proteomes" id="UP000737391">
    <property type="component" value="Unassembled WGS sequence"/>
</dbReference>
<evidence type="ECO:0000256" key="7">
    <source>
        <dbReference type="ARBA" id="ARBA00023033"/>
    </source>
</evidence>
<dbReference type="GO" id="GO:0005506">
    <property type="term" value="F:iron ion binding"/>
    <property type="evidence" value="ECO:0007669"/>
    <property type="project" value="InterPro"/>
</dbReference>
<dbReference type="SUPFAM" id="SSF48264">
    <property type="entry name" value="Cytochrome P450"/>
    <property type="match status" value="1"/>
</dbReference>
<keyword evidence="14" id="KW-1185">Reference proteome</keyword>
<evidence type="ECO:0000313" key="14">
    <source>
        <dbReference type="Proteomes" id="UP000737391"/>
    </source>
</evidence>
<feature type="binding site" description="axial binding residue" evidence="9">
    <location>
        <position position="435"/>
    </location>
    <ligand>
        <name>heme</name>
        <dbReference type="ChEBI" id="CHEBI:30413"/>
    </ligand>
    <ligandPart>
        <name>Fe</name>
        <dbReference type="ChEBI" id="CHEBI:18248"/>
    </ligandPart>
</feature>
<dbReference type="PANTHER" id="PTHR47190">
    <property type="entry name" value="DEHYDROGENASE, PUTATIVE-RELATED"/>
    <property type="match status" value="1"/>
</dbReference>
<evidence type="ECO:0000256" key="4">
    <source>
        <dbReference type="ARBA" id="ARBA00022723"/>
    </source>
</evidence>
<reference evidence="13" key="1">
    <citation type="submission" date="2020-01" db="EMBL/GenBank/DDBJ databases">
        <title>Identification and distribution of gene clusters putatively required for synthesis of sphingolipid metabolism inhibitors in phylogenetically diverse species of the filamentous fungus Fusarium.</title>
        <authorList>
            <person name="Kim H.-S."/>
            <person name="Busman M."/>
            <person name="Brown D.W."/>
            <person name="Divon H."/>
            <person name="Uhlig S."/>
            <person name="Proctor R.H."/>
        </authorList>
    </citation>
    <scope>NUCLEOTIDE SEQUENCE</scope>
    <source>
        <strain evidence="13">NRRL 31653</strain>
    </source>
</reference>
<dbReference type="Gene3D" id="3.50.50.60">
    <property type="entry name" value="FAD/NAD(P)-binding domain"/>
    <property type="match status" value="1"/>
</dbReference>
<dbReference type="PANTHER" id="PTHR47190:SF4">
    <property type="entry name" value="DEHYDROGENASE, PUTATIVE-RELATED"/>
    <property type="match status" value="1"/>
</dbReference>
<keyword evidence="10" id="KW-0285">Flavoprotein</keyword>
<keyword evidence="3 9" id="KW-0349">Heme</keyword>
<evidence type="ECO:0000256" key="1">
    <source>
        <dbReference type="ARBA" id="ARBA00010617"/>
    </source>
</evidence>
<keyword evidence="4 9" id="KW-0479">Metal-binding</keyword>
<evidence type="ECO:0000256" key="9">
    <source>
        <dbReference type="PIRSR" id="PIRSR602401-1"/>
    </source>
</evidence>
<dbReference type="GO" id="GO:0004497">
    <property type="term" value="F:monooxygenase activity"/>
    <property type="evidence" value="ECO:0007669"/>
    <property type="project" value="UniProtKB-KW"/>
</dbReference>
<dbReference type="InterPro" id="IPR036188">
    <property type="entry name" value="FAD/NAD-bd_sf"/>
</dbReference>
<evidence type="ECO:0000256" key="8">
    <source>
        <dbReference type="ARBA" id="ARBA00060591"/>
    </source>
</evidence>
<dbReference type="SUPFAM" id="SSF51905">
    <property type="entry name" value="FAD/NAD(P)-binding domain"/>
    <property type="match status" value="1"/>
</dbReference>
<sequence>MSDQVIYLAIIIGLYVLYKLANSTDQPKIKGIPEIPGVPLFGNLIQLGTDHARVAQKWAKKYGPVFQTRLGTNRVIYVNSYEAVKHFWITHQSALISRPMFHTFHSVVSSSQGFTIGTSPWDESCKNRRKAAATALNRPAVQSYMPILDLESLVSIKELLDDCKDGSKDLDPSPYFARFALNTSLTLNYGFRIDGDVNSELLHEITYVEREISNFRSTSNNWQDYVPLLRLWGAQNSSAEEFRVRRDRYLSDLLANLKSRIDNGTDKPCITGNILKDPTAKLNDAEIKSICLTMVSAGLDTVPGNVIMGIAYLATEHGQKIQAKALKEIYKVYPNGEAWERCLVEEKVPYVTALVKEILRFWTVIPICLPRESIKDIPYQGTVIPAGTKFFMNAYAADYDESRFANPYEFNPERYIDDKEVGTPHYAYGAGSRMCAGSHLANRELYTAFIRLITAFEILPPKDKKDFPVMDCIECNANPTSLTTDPKPFKVGFKPRDEAKAREWIAAGEERTQDIRSTANNRKDKKHHNFEALAANKLASDATTPGTSPGGSTGFNPGNFTTIVSNATYDYIVVGGGTAGLIVAERLVESKKSVLVLEQGKASFYESGGRSTMDWNDTVTQYDVPSMAYYLTTAKDTSAYCTDTASMAGCILGGSSVINAMMFVRPQPADFDDKWPTGWKWQDVESSANKLYERTPGTTSPTKDGKRVDQGAWNVLSKFFSSNGFTEVDAIEEPSKKKSVFTHPPLMVNDGLRAGPVRDYLPLAQANNNFKLQLNTKVLRVIREGKAVIGIEVQSGPSTRQIINLKTNGAVVLAAGSLATPRLLVNSGIGPSEQIEAVASGSQRLTMPAKDQWLDLPVGENLKDHPIFTIKMKTKQPMSALTETDFTEPSQTNIDLFAQGDGLLAQSGQRFIFWDTVKGSDGVERYFQGTCAAAGDDTVKVKVYLTHGATSSGSLTVTSSGATKLVGEPYLKTAGDKEAVKSFMNKLISFASKPNSTLSIASNATAESLMAEYVSGSHFVGSAIMGTENDGTSVVDTDTKVWGTENLFVVDGSIHPDLPTGNTQAIIMVAAEHAASKILGGGNGAASPVVPSNGTVPVPTTPISTPVATKSLPKCKRSMRQRRHHRRL</sequence>
<feature type="domain" description="Glucose-methanol-choline oxidoreductase N-terminal" evidence="12">
    <location>
        <begin position="816"/>
        <end position="830"/>
    </location>
</feature>
<comment type="similarity">
    <text evidence="1">Belongs to the cytochrome P450 family.</text>
</comment>
<evidence type="ECO:0000256" key="2">
    <source>
        <dbReference type="ARBA" id="ARBA00010790"/>
    </source>
</evidence>
<dbReference type="SUPFAM" id="SSF54373">
    <property type="entry name" value="FAD-linked reductases, C-terminal domain"/>
    <property type="match status" value="1"/>
</dbReference>
<comment type="similarity">
    <text evidence="2 10">Belongs to the GMC oxidoreductase family.</text>
</comment>
<dbReference type="GO" id="GO:0020037">
    <property type="term" value="F:heme binding"/>
    <property type="evidence" value="ECO:0007669"/>
    <property type="project" value="InterPro"/>
</dbReference>
<dbReference type="PROSITE" id="PS00623">
    <property type="entry name" value="GMC_OXRED_1"/>
    <property type="match status" value="1"/>
</dbReference>
<dbReference type="FunFam" id="1.10.630.10:FF:000072">
    <property type="entry name" value="3-hydroxyphenylacetate 6 hydroxylase"/>
    <property type="match status" value="1"/>
</dbReference>
<dbReference type="PRINTS" id="PR00385">
    <property type="entry name" value="P450"/>
</dbReference>
<keyword evidence="7" id="KW-0503">Monooxygenase</keyword>
<comment type="pathway">
    <text evidence="8">Aromatic compound metabolism; phenylacetate degradation.</text>
</comment>
<evidence type="ECO:0000313" key="13">
    <source>
        <dbReference type="EMBL" id="KAF4500673.1"/>
    </source>
</evidence>
<dbReference type="Gene3D" id="3.30.410.10">
    <property type="entry name" value="Cholesterol Oxidase, domain 2"/>
    <property type="match status" value="1"/>
</dbReference>
<dbReference type="Pfam" id="PF05199">
    <property type="entry name" value="GMC_oxred_C"/>
    <property type="match status" value="1"/>
</dbReference>
<gene>
    <name evidence="13" type="ORF">FAGAP_3104</name>
</gene>
<dbReference type="GO" id="GO:0016705">
    <property type="term" value="F:oxidoreductase activity, acting on paired donors, with incorporation or reduction of molecular oxygen"/>
    <property type="evidence" value="ECO:0007669"/>
    <property type="project" value="InterPro"/>
</dbReference>
<evidence type="ECO:0000259" key="12">
    <source>
        <dbReference type="PROSITE" id="PS00624"/>
    </source>
</evidence>
<comment type="cofactor">
    <cofactor evidence="9">
        <name>heme</name>
        <dbReference type="ChEBI" id="CHEBI:30413"/>
    </cofactor>
</comment>
<comment type="caution">
    <text evidence="13">The sequence shown here is derived from an EMBL/GenBank/DDBJ whole genome shotgun (WGS) entry which is preliminary data.</text>
</comment>
<organism evidence="13 14">
    <name type="scientific">Fusarium agapanthi</name>
    <dbReference type="NCBI Taxonomy" id="1803897"/>
    <lineage>
        <taxon>Eukaryota</taxon>
        <taxon>Fungi</taxon>
        <taxon>Dikarya</taxon>
        <taxon>Ascomycota</taxon>
        <taxon>Pezizomycotina</taxon>
        <taxon>Sordariomycetes</taxon>
        <taxon>Hypocreomycetidae</taxon>
        <taxon>Hypocreales</taxon>
        <taxon>Nectriaceae</taxon>
        <taxon>Fusarium</taxon>
        <taxon>Fusarium fujikuroi species complex</taxon>
    </lineage>
</organism>
<keyword evidence="6 9" id="KW-0408">Iron</keyword>
<keyword evidence="10" id="KW-0274">FAD</keyword>
<evidence type="ECO:0000256" key="6">
    <source>
        <dbReference type="ARBA" id="ARBA00023004"/>
    </source>
</evidence>
<protein>
    <submittedName>
        <fullName evidence="13">Cellobiose dehydrogenase</fullName>
    </submittedName>
</protein>
<dbReference type="CDD" id="cd11066">
    <property type="entry name" value="CYP_PhacA-like"/>
    <property type="match status" value="1"/>
</dbReference>
<evidence type="ECO:0000256" key="3">
    <source>
        <dbReference type="ARBA" id="ARBA00022617"/>
    </source>
</evidence>
<dbReference type="Gene3D" id="1.10.630.10">
    <property type="entry name" value="Cytochrome P450"/>
    <property type="match status" value="1"/>
</dbReference>
<dbReference type="AlphaFoldDB" id="A0A9P5BG61"/>
<dbReference type="PRINTS" id="PR00463">
    <property type="entry name" value="EP450I"/>
</dbReference>
<dbReference type="InterPro" id="IPR007867">
    <property type="entry name" value="GMC_OxRtase_C"/>
</dbReference>
<dbReference type="InterPro" id="IPR000172">
    <property type="entry name" value="GMC_OxRdtase_N"/>
</dbReference>
<name>A0A9P5BG61_9HYPO</name>
<dbReference type="PROSITE" id="PS00624">
    <property type="entry name" value="GMC_OXRED_2"/>
    <property type="match status" value="1"/>
</dbReference>